<dbReference type="GO" id="GO:0016798">
    <property type="term" value="F:hydrolase activity, acting on glycosyl bonds"/>
    <property type="evidence" value="ECO:0007669"/>
    <property type="project" value="UniProtKB-KW"/>
</dbReference>
<keyword evidence="4" id="KW-0378">Hydrolase</keyword>
<evidence type="ECO:0000313" key="4">
    <source>
        <dbReference type="EMBL" id="HFI92105.1"/>
    </source>
</evidence>
<evidence type="ECO:0000256" key="3">
    <source>
        <dbReference type="ARBA" id="ARBA00024356"/>
    </source>
</evidence>
<dbReference type="EMBL" id="DSUJ01000008">
    <property type="protein sequence ID" value="HFI92105.1"/>
    <property type="molecule type" value="Genomic_DNA"/>
</dbReference>
<dbReference type="InterPro" id="IPR007184">
    <property type="entry name" value="Mannoside_phosphorylase"/>
</dbReference>
<dbReference type="GO" id="GO:0016757">
    <property type="term" value="F:glycosyltransferase activity"/>
    <property type="evidence" value="ECO:0007669"/>
    <property type="project" value="UniProtKB-KW"/>
</dbReference>
<keyword evidence="2" id="KW-0808">Transferase</keyword>
<accession>A0A7V3E7K6</accession>
<dbReference type="CDD" id="cd18612">
    <property type="entry name" value="GH130_Lin0857-like"/>
    <property type="match status" value="1"/>
</dbReference>
<keyword evidence="4" id="KW-0326">Glycosidase</keyword>
<organism evidence="4">
    <name type="scientific">Ignavibacterium album</name>
    <dbReference type="NCBI Taxonomy" id="591197"/>
    <lineage>
        <taxon>Bacteria</taxon>
        <taxon>Pseudomonadati</taxon>
        <taxon>Ignavibacteriota</taxon>
        <taxon>Ignavibacteria</taxon>
        <taxon>Ignavibacteriales</taxon>
        <taxon>Ignavibacteriaceae</taxon>
        <taxon>Ignavibacterium</taxon>
    </lineage>
</organism>
<dbReference type="PANTHER" id="PTHR34106:SF5">
    <property type="entry name" value="GLYCOSIDASE"/>
    <property type="match status" value="1"/>
</dbReference>
<dbReference type="Gene3D" id="2.115.10.20">
    <property type="entry name" value="Glycosyl hydrolase domain, family 43"/>
    <property type="match status" value="1"/>
</dbReference>
<dbReference type="AlphaFoldDB" id="A0A7V3E7K6"/>
<evidence type="ECO:0000256" key="1">
    <source>
        <dbReference type="ARBA" id="ARBA00022676"/>
    </source>
</evidence>
<comment type="caution">
    <text evidence="4">The sequence shown here is derived from an EMBL/GenBank/DDBJ whole genome shotgun (WGS) entry which is preliminary data.</text>
</comment>
<dbReference type="Pfam" id="PF04041">
    <property type="entry name" value="Glyco_hydro_130"/>
    <property type="match status" value="1"/>
</dbReference>
<name>A0A7V3E7K6_9BACT</name>
<comment type="similarity">
    <text evidence="3">Belongs to the glycosyl hydrolase 130 family.</text>
</comment>
<keyword evidence="1" id="KW-0328">Glycosyltransferase</keyword>
<reference evidence="4" key="1">
    <citation type="journal article" date="2020" name="mSystems">
        <title>Genome- and Community-Level Interaction Insights into Carbon Utilization and Element Cycling Functions of Hydrothermarchaeota in Hydrothermal Sediment.</title>
        <authorList>
            <person name="Zhou Z."/>
            <person name="Liu Y."/>
            <person name="Xu W."/>
            <person name="Pan J."/>
            <person name="Luo Z.H."/>
            <person name="Li M."/>
        </authorList>
    </citation>
    <scope>NUCLEOTIDE SEQUENCE [LARGE SCALE GENOMIC DNA]</scope>
    <source>
        <strain evidence="4">SpSt-479</strain>
    </source>
</reference>
<evidence type="ECO:0000256" key="2">
    <source>
        <dbReference type="ARBA" id="ARBA00022679"/>
    </source>
</evidence>
<dbReference type="PIRSF" id="PIRSF016202">
    <property type="entry name" value="PH1107"/>
    <property type="match status" value="1"/>
</dbReference>
<dbReference type="PANTHER" id="PTHR34106">
    <property type="entry name" value="GLYCOSIDASE"/>
    <property type="match status" value="1"/>
</dbReference>
<dbReference type="InterPro" id="IPR023296">
    <property type="entry name" value="Glyco_hydro_beta-prop_sf"/>
</dbReference>
<sequence length="358" mass="41169">MRCFMYKDIITKYKSNPIIKPEDIKTYNEELEVFGVLNPGATRYKEKVILLLRVALKPRDEKGWIKIFVADKYNDYNLKILKWKKLKSLKLLSDDKRYIDINDKRYLTSISVFYLAESFDGLNFTISPDPVFFPATDYEIYGVEDPRISKIEDDYFITYTAVSDNGFCVALASTKDFISFNRHGIIFPPENKDVALFPERINEKYFSLHRPTVSFMGKPSIWISESRDLLHWGNHQILLSPQNNKWEKNKIGAGPEPILTDKGWLALYHSCGDDESYSMSAILLDKNSPAKIIGKSKKPILLPENKYEKEGVVRNVVFSNGWVELENKLLIYYGAADKYIALAETSVNSLLSLILPIG</sequence>
<protein>
    <submittedName>
        <fullName evidence="4">Glycosidase</fullName>
    </submittedName>
</protein>
<dbReference type="SUPFAM" id="SSF75005">
    <property type="entry name" value="Arabinanase/levansucrase/invertase"/>
    <property type="match status" value="1"/>
</dbReference>
<proteinExistence type="inferred from homology"/>
<gene>
    <name evidence="4" type="ORF">ENS31_11355</name>
</gene>